<reference evidence="2 3" key="1">
    <citation type="journal article" date="2016" name="Nat. Commun.">
        <title>Thousands of microbial genomes shed light on interconnected biogeochemical processes in an aquifer system.</title>
        <authorList>
            <person name="Anantharaman K."/>
            <person name="Brown C.T."/>
            <person name="Hug L.A."/>
            <person name="Sharon I."/>
            <person name="Castelle C.J."/>
            <person name="Probst A.J."/>
            <person name="Thomas B.C."/>
            <person name="Singh A."/>
            <person name="Wilkins M.J."/>
            <person name="Karaoz U."/>
            <person name="Brodie E.L."/>
            <person name="Williams K.H."/>
            <person name="Hubbard S.S."/>
            <person name="Banfield J.F."/>
        </authorList>
    </citation>
    <scope>NUCLEOTIDE SEQUENCE [LARGE SCALE GENOMIC DNA]</scope>
</reference>
<keyword evidence="1" id="KW-0732">Signal</keyword>
<evidence type="ECO:0000313" key="3">
    <source>
        <dbReference type="Proteomes" id="UP000178943"/>
    </source>
</evidence>
<evidence type="ECO:0000256" key="1">
    <source>
        <dbReference type="SAM" id="SignalP"/>
    </source>
</evidence>
<accession>A0A1F5V545</accession>
<dbReference type="EMBL" id="MFGW01000249">
    <property type="protein sequence ID" value="OGF58408.1"/>
    <property type="molecule type" value="Genomic_DNA"/>
</dbReference>
<dbReference type="AlphaFoldDB" id="A0A1F5V545"/>
<feature type="signal peptide" evidence="1">
    <location>
        <begin position="1"/>
        <end position="22"/>
    </location>
</feature>
<feature type="chain" id="PRO_5009521912" evidence="1">
    <location>
        <begin position="23"/>
        <end position="239"/>
    </location>
</feature>
<gene>
    <name evidence="2" type="ORF">A2Y62_15635</name>
</gene>
<name>A0A1F5V545_9BACT</name>
<organism evidence="2 3">
    <name type="scientific">Candidatus Fischerbacteria bacterium RBG_13_37_8</name>
    <dbReference type="NCBI Taxonomy" id="1817863"/>
    <lineage>
        <taxon>Bacteria</taxon>
        <taxon>Candidatus Fischeribacteriota</taxon>
    </lineage>
</organism>
<protein>
    <submittedName>
        <fullName evidence="2">Uncharacterized protein</fullName>
    </submittedName>
</protein>
<proteinExistence type="predicted"/>
<dbReference type="PROSITE" id="PS51257">
    <property type="entry name" value="PROKAR_LIPOPROTEIN"/>
    <property type="match status" value="1"/>
</dbReference>
<comment type="caution">
    <text evidence="2">The sequence shown here is derived from an EMBL/GenBank/DDBJ whole genome shotgun (WGS) entry which is preliminary data.</text>
</comment>
<sequence>MKKAAIFFTLMLVACIIQPLLAGDQALTTNPLILESSAIHVKLFNVVDSPVILSEMKQINENGIFRLILENRAPEDINSIALAGFTFQIEGFSILQYGGFSKGIALNLASGEKGSFEIDLKEVINYNGFEITDMIAFPVRVIFQNKYWQVETKSLRGLTLYNEISYRNVPSNTFNKNFGDIGPNAVNCIWCRDMCISSCGNTWKGISDCNWYVCCSSYFYCDSGSETCAYACKAPWQCC</sequence>
<dbReference type="Proteomes" id="UP000178943">
    <property type="component" value="Unassembled WGS sequence"/>
</dbReference>
<evidence type="ECO:0000313" key="2">
    <source>
        <dbReference type="EMBL" id="OGF58408.1"/>
    </source>
</evidence>